<reference evidence="3" key="1">
    <citation type="submission" date="2025-08" db="UniProtKB">
        <authorList>
            <consortium name="RefSeq"/>
        </authorList>
    </citation>
    <scope>IDENTIFICATION</scope>
    <source>
        <tissue evidence="3">Whole body</tissue>
    </source>
</reference>
<dbReference type="PANTHER" id="PTHR46536:SF3">
    <property type="entry name" value="ARF7 EFFECTOR PROTEIN C-TERMINAL DOMAIN-CONTAINING PROTEIN"/>
    <property type="match status" value="1"/>
</dbReference>
<sequence>MSSPNTDALSPRIKKKKLDSLELDEVEHESDSESLTVDDGPCDCCDTDCPGCFLPCESCRSVKCGPQCRVGREWKYESVIIQGK</sequence>
<proteinExistence type="predicted"/>
<evidence type="ECO:0000313" key="3">
    <source>
        <dbReference type="RefSeq" id="XP_025424475.1"/>
    </source>
</evidence>
<dbReference type="AlphaFoldDB" id="A0A8B8GNA3"/>
<dbReference type="PANTHER" id="PTHR46536">
    <property type="entry name" value="ARL14 EFFECTOR PROTEIN"/>
    <property type="match status" value="1"/>
</dbReference>
<dbReference type="InterPro" id="IPR029264">
    <property type="entry name" value="ARF7EP_C"/>
</dbReference>
<dbReference type="Proteomes" id="UP000694846">
    <property type="component" value="Unplaced"/>
</dbReference>
<accession>A0A8B8GNA3</accession>
<keyword evidence="2" id="KW-1185">Reference proteome</keyword>
<dbReference type="RefSeq" id="XP_025424475.1">
    <property type="nucleotide sequence ID" value="XM_025568690.1"/>
</dbReference>
<gene>
    <name evidence="3" type="primary">LOC112693568</name>
</gene>
<evidence type="ECO:0000259" key="1">
    <source>
        <dbReference type="Pfam" id="PF14949"/>
    </source>
</evidence>
<feature type="domain" description="ARF7 effector protein C-terminal" evidence="1">
    <location>
        <begin position="21"/>
        <end position="80"/>
    </location>
</feature>
<protein>
    <submittedName>
        <fullName evidence="3">ARL14 effector protein-like</fullName>
    </submittedName>
</protein>
<dbReference type="Pfam" id="PF14949">
    <property type="entry name" value="ARF7EP_C"/>
    <property type="match status" value="1"/>
</dbReference>
<dbReference type="OrthoDB" id="5984406at2759"/>
<organism evidence="2 3">
    <name type="scientific">Sipha flava</name>
    <name type="common">yellow sugarcane aphid</name>
    <dbReference type="NCBI Taxonomy" id="143950"/>
    <lineage>
        <taxon>Eukaryota</taxon>
        <taxon>Metazoa</taxon>
        <taxon>Ecdysozoa</taxon>
        <taxon>Arthropoda</taxon>
        <taxon>Hexapoda</taxon>
        <taxon>Insecta</taxon>
        <taxon>Pterygota</taxon>
        <taxon>Neoptera</taxon>
        <taxon>Paraneoptera</taxon>
        <taxon>Hemiptera</taxon>
        <taxon>Sternorrhyncha</taxon>
        <taxon>Aphidomorpha</taxon>
        <taxon>Aphidoidea</taxon>
        <taxon>Aphididae</taxon>
        <taxon>Sipha</taxon>
    </lineage>
</organism>
<name>A0A8B8GNA3_9HEMI</name>
<evidence type="ECO:0000313" key="2">
    <source>
        <dbReference type="Proteomes" id="UP000694846"/>
    </source>
</evidence>
<dbReference type="GeneID" id="112693568"/>